<dbReference type="PANTHER" id="PTHR47959">
    <property type="entry name" value="ATP-DEPENDENT RNA HELICASE RHLE-RELATED"/>
    <property type="match status" value="1"/>
</dbReference>
<feature type="compositionally biased region" description="Basic and acidic residues" evidence="17">
    <location>
        <begin position="964"/>
        <end position="985"/>
    </location>
</feature>
<dbReference type="CDD" id="cd17959">
    <property type="entry name" value="DEADc_DDX54"/>
    <property type="match status" value="1"/>
</dbReference>
<dbReference type="InterPro" id="IPR014001">
    <property type="entry name" value="Helicase_ATP-bd"/>
</dbReference>
<dbReference type="InterPro" id="IPR001650">
    <property type="entry name" value="Helicase_C-like"/>
</dbReference>
<dbReference type="GO" id="GO:0003724">
    <property type="term" value="F:RNA helicase activity"/>
    <property type="evidence" value="ECO:0007669"/>
    <property type="project" value="UniProtKB-EC"/>
</dbReference>
<feature type="compositionally biased region" description="Basic residues" evidence="17">
    <location>
        <begin position="986"/>
        <end position="996"/>
    </location>
</feature>
<evidence type="ECO:0000256" key="1">
    <source>
        <dbReference type="ARBA" id="ARBA00003706"/>
    </source>
</evidence>
<feature type="compositionally biased region" description="Acidic residues" evidence="17">
    <location>
        <begin position="46"/>
        <end position="59"/>
    </location>
</feature>
<feature type="compositionally biased region" description="Acidic residues" evidence="17">
    <location>
        <begin position="21"/>
        <end position="39"/>
    </location>
</feature>
<protein>
    <recommendedName>
        <fullName evidence="5">ATP-dependent RNA helicase DBP10</fullName>
        <ecNumber evidence="4">3.6.4.13</ecNumber>
    </recommendedName>
    <alternativeName>
        <fullName evidence="6">ATP-dependent RNA helicase dbp10</fullName>
    </alternativeName>
</protein>
<feature type="domain" description="Helicase ATP-binding" evidence="18">
    <location>
        <begin position="158"/>
        <end position="330"/>
    </location>
</feature>
<feature type="compositionally biased region" description="Polar residues" evidence="17">
    <location>
        <begin position="896"/>
        <end position="910"/>
    </location>
</feature>
<dbReference type="InterPro" id="IPR012541">
    <property type="entry name" value="DBP10_C"/>
</dbReference>
<dbReference type="GO" id="GO:0003723">
    <property type="term" value="F:RNA binding"/>
    <property type="evidence" value="ECO:0007669"/>
    <property type="project" value="UniProtKB-KW"/>
</dbReference>
<evidence type="ECO:0000256" key="2">
    <source>
        <dbReference type="ARBA" id="ARBA00004604"/>
    </source>
</evidence>
<keyword evidence="10" id="KW-0378">Hydrolase</keyword>
<evidence type="ECO:0000256" key="15">
    <source>
        <dbReference type="ARBA" id="ARBA00047984"/>
    </source>
</evidence>
<evidence type="ECO:0000313" key="21">
    <source>
        <dbReference type="EMBL" id="GME68062.1"/>
    </source>
</evidence>
<keyword evidence="9" id="KW-0547">Nucleotide-binding</keyword>
<dbReference type="SUPFAM" id="SSF52540">
    <property type="entry name" value="P-loop containing nucleoside triphosphate hydrolases"/>
    <property type="match status" value="2"/>
</dbReference>
<dbReference type="GO" id="GO:0005524">
    <property type="term" value="F:ATP binding"/>
    <property type="evidence" value="ECO:0007669"/>
    <property type="project" value="UniProtKB-KW"/>
</dbReference>
<keyword evidence="12" id="KW-0067">ATP-binding</keyword>
<dbReference type="AlphaFoldDB" id="A0A9W6SX56"/>
<dbReference type="GO" id="GO:0016787">
    <property type="term" value="F:hydrolase activity"/>
    <property type="evidence" value="ECO:0007669"/>
    <property type="project" value="UniProtKB-KW"/>
</dbReference>
<dbReference type="Pfam" id="PF00271">
    <property type="entry name" value="Helicase_C"/>
    <property type="match status" value="1"/>
</dbReference>
<keyword evidence="14" id="KW-0539">Nucleus</keyword>
<evidence type="ECO:0000256" key="13">
    <source>
        <dbReference type="ARBA" id="ARBA00022884"/>
    </source>
</evidence>
<keyword evidence="13" id="KW-0694">RNA-binding</keyword>
<keyword evidence="11" id="KW-0347">Helicase</keyword>
<dbReference type="InterPro" id="IPR033517">
    <property type="entry name" value="DDX54/DBP10_DEAD-box_helicase"/>
</dbReference>
<dbReference type="GO" id="GO:0006364">
    <property type="term" value="P:rRNA processing"/>
    <property type="evidence" value="ECO:0007669"/>
    <property type="project" value="UniProtKB-KW"/>
</dbReference>
<dbReference type="Gene3D" id="3.40.50.300">
    <property type="entry name" value="P-loop containing nucleotide triphosphate hydrolases"/>
    <property type="match status" value="2"/>
</dbReference>
<evidence type="ECO:0000256" key="14">
    <source>
        <dbReference type="ARBA" id="ARBA00023242"/>
    </source>
</evidence>
<dbReference type="PANTHER" id="PTHR47959:SF8">
    <property type="entry name" value="RNA HELICASE"/>
    <property type="match status" value="1"/>
</dbReference>
<dbReference type="InterPro" id="IPR050079">
    <property type="entry name" value="DEAD_box_RNA_helicase"/>
</dbReference>
<evidence type="ECO:0000259" key="18">
    <source>
        <dbReference type="PROSITE" id="PS51192"/>
    </source>
</evidence>
<feature type="domain" description="Helicase C-terminal" evidence="19">
    <location>
        <begin position="417"/>
        <end position="571"/>
    </location>
</feature>
<evidence type="ECO:0000259" key="20">
    <source>
        <dbReference type="PROSITE" id="PS51195"/>
    </source>
</evidence>
<comment type="subcellular location">
    <subcellularLocation>
        <location evidence="2">Nucleus</location>
        <location evidence="2">Nucleolus</location>
    </subcellularLocation>
</comment>
<dbReference type="CDD" id="cd18787">
    <property type="entry name" value="SF2_C_DEAD"/>
    <property type="match status" value="1"/>
</dbReference>
<evidence type="ECO:0000256" key="9">
    <source>
        <dbReference type="ARBA" id="ARBA00022741"/>
    </source>
</evidence>
<sequence>MSNSDDEFDIASSLVSKDVLSDGENDSDVESGFESEEESGFGGQDYQDEILSSDDEKDEGEGVKDVKKLKKDAKKGVSKGKNQNDKKSVKFPSLELSDDENDKTANDDLDFLTGGMNQPDAKKAKKGTFASFGLSKSVLINISKKGYKQPTPIQRKTIPLIMGKRDVVGMARTGSGKTAAFLLPLIERLKAHVAKIGVRAVILSPSRELAQQTYKQFKEFARGSDLRSLLLIGGDSLEDQFGAMMNNPDVIIATPGRFLHLKVEMQLDLKTVEYIVYDEADRLFEMGFAEQLNELLASLPVNRQSLLFSATLPKTLVDFAKAGLVNPVLVRLDSEQKISDQLEMTFISTKKNEREANLLSIIQDVIKIPLATREQLDRLAKANNEVDSSDDDADDNDGDDDKKRKRRKTNHKIKRERLPKANELPSENSTIVFVPTKHHVEYITLTLKAAGYGVAYIYGSLDQYARKRQLLNFRMGLCPLLVVTDVAARGIDIPILANVINFALPSSSKIFIHRVGRTARAGNKGWAYTILNESELPYLLDLEIFLGRKILLTSMFEKKIEILKRQFENSNSNGSSMIAFQPPKVPYSSRLVLGSSPRNEVEAMQELYETILKHNYDIKVLKDVSTKAEQLYFRTRPAASVESVKRAKELVSCGWDDQNLIYGENLELEKDLFLARLQNRRNKETVFELSKKDELVDLMNKRRRQLAPIQRRARERKELLEKERLAGFSHSMEDEILKNEANEVGFNTVVEEGELLELFEDGDKVLQDNENKVKSMNNRKIKKKTTGSYRDENFFLPHYAPVSSVQEKQLSIDVGFTNAAENATFDLVDDDKVQVHKQTARVKWDKNKGKYLKNQDDKKYIIGESGQKIPATFRSGRFDDWKNAHKVGNFRVGAPESSTSGNGVNKNSRLNGKRGAGNRFQHSQVKAPKLPQKGRDDYKQQIEKVKKAVDSGVQVKGWVKKGGARNEMKSTDQIRKQREVKEQRKAKNGRPSKRRK</sequence>
<dbReference type="InterPro" id="IPR027417">
    <property type="entry name" value="P-loop_NTPase"/>
</dbReference>
<keyword evidence="7" id="KW-0690">Ribosome biogenesis</keyword>
<feature type="region of interest" description="Disordered" evidence="17">
    <location>
        <begin position="1"/>
        <end position="105"/>
    </location>
</feature>
<evidence type="ECO:0000256" key="4">
    <source>
        <dbReference type="ARBA" id="ARBA00012552"/>
    </source>
</evidence>
<evidence type="ECO:0000256" key="7">
    <source>
        <dbReference type="ARBA" id="ARBA00022517"/>
    </source>
</evidence>
<dbReference type="SMART" id="SM00490">
    <property type="entry name" value="HELICc"/>
    <property type="match status" value="1"/>
</dbReference>
<evidence type="ECO:0000256" key="6">
    <source>
        <dbReference type="ARBA" id="ARBA00021760"/>
    </source>
</evidence>
<dbReference type="EMBL" id="BSXN01000317">
    <property type="protein sequence ID" value="GME68062.1"/>
    <property type="molecule type" value="Genomic_DNA"/>
</dbReference>
<name>A0A9W6SX56_CANBO</name>
<dbReference type="Pfam" id="PF08147">
    <property type="entry name" value="DBP10CT"/>
    <property type="match status" value="1"/>
</dbReference>
<dbReference type="PROSITE" id="PS51192">
    <property type="entry name" value="HELICASE_ATP_BIND_1"/>
    <property type="match status" value="1"/>
</dbReference>
<comment type="similarity">
    <text evidence="3">Belongs to the DEAD box helicase family. DDX54/DBP10 subfamily.</text>
</comment>
<evidence type="ECO:0000256" key="16">
    <source>
        <dbReference type="PROSITE-ProRule" id="PRU00552"/>
    </source>
</evidence>
<evidence type="ECO:0000256" key="3">
    <source>
        <dbReference type="ARBA" id="ARBA00010379"/>
    </source>
</evidence>
<dbReference type="GO" id="GO:0005829">
    <property type="term" value="C:cytosol"/>
    <property type="evidence" value="ECO:0007669"/>
    <property type="project" value="TreeGrafter"/>
</dbReference>
<feature type="compositionally biased region" description="Acidic residues" evidence="17">
    <location>
        <begin position="387"/>
        <end position="399"/>
    </location>
</feature>
<dbReference type="PROSITE" id="PS51195">
    <property type="entry name" value="Q_MOTIF"/>
    <property type="match status" value="1"/>
</dbReference>
<feature type="domain" description="DEAD-box RNA helicase Q" evidence="20">
    <location>
        <begin position="127"/>
        <end position="155"/>
    </location>
</feature>
<feature type="region of interest" description="Disordered" evidence="17">
    <location>
        <begin position="891"/>
        <end position="996"/>
    </location>
</feature>
<feature type="short sequence motif" description="Q motif" evidence="16">
    <location>
        <begin position="127"/>
        <end position="155"/>
    </location>
</feature>
<dbReference type="InterPro" id="IPR014014">
    <property type="entry name" value="RNA_helicase_DEAD_Q_motif"/>
</dbReference>
<evidence type="ECO:0000256" key="12">
    <source>
        <dbReference type="ARBA" id="ARBA00022840"/>
    </source>
</evidence>
<dbReference type="PROSITE" id="PS51194">
    <property type="entry name" value="HELICASE_CTER"/>
    <property type="match status" value="1"/>
</dbReference>
<reference evidence="21" key="1">
    <citation type="submission" date="2023-04" db="EMBL/GenBank/DDBJ databases">
        <title>Candida boidinii NBRC 10035.</title>
        <authorList>
            <person name="Ichikawa N."/>
            <person name="Sato H."/>
            <person name="Tonouchi N."/>
        </authorList>
    </citation>
    <scope>NUCLEOTIDE SEQUENCE</scope>
    <source>
        <strain evidence="21">NBRC 10035</strain>
    </source>
</reference>
<feature type="region of interest" description="Disordered" evidence="17">
    <location>
        <begin position="381"/>
        <end position="420"/>
    </location>
</feature>
<organism evidence="21 22">
    <name type="scientific">Candida boidinii</name>
    <name type="common">Yeast</name>
    <dbReference type="NCBI Taxonomy" id="5477"/>
    <lineage>
        <taxon>Eukaryota</taxon>
        <taxon>Fungi</taxon>
        <taxon>Dikarya</taxon>
        <taxon>Ascomycota</taxon>
        <taxon>Saccharomycotina</taxon>
        <taxon>Pichiomycetes</taxon>
        <taxon>Pichiales</taxon>
        <taxon>Pichiaceae</taxon>
        <taxon>Ogataea</taxon>
        <taxon>Ogataea/Candida clade</taxon>
    </lineage>
</organism>
<comment type="caution">
    <text evidence="21">The sequence shown here is derived from an EMBL/GenBank/DDBJ whole genome shotgun (WGS) entry which is preliminary data.</text>
</comment>
<comment type="function">
    <text evidence="1">ATP-binding RNA helicase involved in the biogenesis of 60S ribosomal subunits and is required for the normal formation of 25S and 5.8S rRNAs.</text>
</comment>
<dbReference type="InterPro" id="IPR011545">
    <property type="entry name" value="DEAD/DEAH_box_helicase_dom"/>
</dbReference>
<dbReference type="GO" id="GO:0005730">
    <property type="term" value="C:nucleolus"/>
    <property type="evidence" value="ECO:0007669"/>
    <property type="project" value="UniProtKB-SubCell"/>
</dbReference>
<comment type="catalytic activity">
    <reaction evidence="15">
        <text>ATP + H2O = ADP + phosphate + H(+)</text>
        <dbReference type="Rhea" id="RHEA:13065"/>
        <dbReference type="ChEBI" id="CHEBI:15377"/>
        <dbReference type="ChEBI" id="CHEBI:15378"/>
        <dbReference type="ChEBI" id="CHEBI:30616"/>
        <dbReference type="ChEBI" id="CHEBI:43474"/>
        <dbReference type="ChEBI" id="CHEBI:456216"/>
        <dbReference type="EC" id="3.6.4.13"/>
    </reaction>
</comment>
<keyword evidence="22" id="KW-1185">Reference proteome</keyword>
<keyword evidence="8" id="KW-0698">rRNA processing</keyword>
<evidence type="ECO:0000313" key="22">
    <source>
        <dbReference type="Proteomes" id="UP001165120"/>
    </source>
</evidence>
<proteinExistence type="inferred from homology"/>
<evidence type="ECO:0000256" key="11">
    <source>
        <dbReference type="ARBA" id="ARBA00022806"/>
    </source>
</evidence>
<feature type="compositionally biased region" description="Basic residues" evidence="17">
    <location>
        <begin position="403"/>
        <end position="417"/>
    </location>
</feature>
<dbReference type="Proteomes" id="UP001165120">
    <property type="component" value="Unassembled WGS sequence"/>
</dbReference>
<feature type="compositionally biased region" description="Basic and acidic residues" evidence="17">
    <location>
        <begin position="933"/>
        <end position="949"/>
    </location>
</feature>
<dbReference type="SMART" id="SM01123">
    <property type="entry name" value="DBP10CT"/>
    <property type="match status" value="1"/>
</dbReference>
<dbReference type="EC" id="3.6.4.13" evidence="4"/>
<evidence type="ECO:0000256" key="8">
    <source>
        <dbReference type="ARBA" id="ARBA00022552"/>
    </source>
</evidence>
<accession>A0A9W6SX56</accession>
<dbReference type="SMART" id="SM00487">
    <property type="entry name" value="DEXDc"/>
    <property type="match status" value="1"/>
</dbReference>
<feature type="compositionally biased region" description="Basic residues" evidence="17">
    <location>
        <begin position="67"/>
        <end position="78"/>
    </location>
</feature>
<dbReference type="FunFam" id="3.40.50.300:FF:000865">
    <property type="entry name" value="ATP-dependent RNA helicase DDX54"/>
    <property type="match status" value="1"/>
</dbReference>
<dbReference type="Pfam" id="PF00270">
    <property type="entry name" value="DEAD"/>
    <property type="match status" value="1"/>
</dbReference>
<evidence type="ECO:0000256" key="17">
    <source>
        <dbReference type="SAM" id="MobiDB-lite"/>
    </source>
</evidence>
<evidence type="ECO:0000256" key="10">
    <source>
        <dbReference type="ARBA" id="ARBA00022801"/>
    </source>
</evidence>
<evidence type="ECO:0000256" key="5">
    <source>
        <dbReference type="ARBA" id="ARBA00019117"/>
    </source>
</evidence>
<gene>
    <name evidence="21" type="ORF">Cboi02_000137500</name>
</gene>
<evidence type="ECO:0000259" key="19">
    <source>
        <dbReference type="PROSITE" id="PS51194"/>
    </source>
</evidence>